<organism evidence="1 2">
    <name type="scientific">Ajellomyces capsulatus (strain H88)</name>
    <name type="common">Darling's disease fungus</name>
    <name type="synonym">Histoplasma capsulatum</name>
    <dbReference type="NCBI Taxonomy" id="544711"/>
    <lineage>
        <taxon>Eukaryota</taxon>
        <taxon>Fungi</taxon>
        <taxon>Dikarya</taxon>
        <taxon>Ascomycota</taxon>
        <taxon>Pezizomycotina</taxon>
        <taxon>Eurotiomycetes</taxon>
        <taxon>Eurotiomycetidae</taxon>
        <taxon>Onygenales</taxon>
        <taxon>Ajellomycetaceae</taxon>
        <taxon>Histoplasma</taxon>
    </lineage>
</organism>
<name>A0A8A1LI66_AJEC8</name>
<dbReference type="Proteomes" id="UP000663419">
    <property type="component" value="Chromosome 2"/>
</dbReference>
<gene>
    <name evidence="1" type="ORF">I7I53_08312</name>
</gene>
<accession>A0A8A1LI66</accession>
<dbReference type="AlphaFoldDB" id="A0A8A1LI66"/>
<evidence type="ECO:0000313" key="2">
    <source>
        <dbReference type="Proteomes" id="UP000663419"/>
    </source>
</evidence>
<dbReference type="VEuPathDB" id="FungiDB:I7I53_08312"/>
<dbReference type="EMBL" id="CP069103">
    <property type="protein sequence ID" value="QSS52615.1"/>
    <property type="molecule type" value="Genomic_DNA"/>
</dbReference>
<protein>
    <submittedName>
        <fullName evidence="1">Uncharacterized protein</fullName>
    </submittedName>
</protein>
<evidence type="ECO:0000313" key="1">
    <source>
        <dbReference type="EMBL" id="QSS52615.1"/>
    </source>
</evidence>
<sequence length="82" mass="9466">METSTLLTVFPPPLMLSPVKTVIFKADFQKTQLLNFTSISSNKIRQPRGRKRTKVPLLQRITVVQKRKQHAHCVNRIDRLAV</sequence>
<proteinExistence type="predicted"/>
<reference evidence="1" key="1">
    <citation type="submission" date="2021-01" db="EMBL/GenBank/DDBJ databases">
        <title>Chromosome-level genome assembly of a human fungal pathogen reveals clustering of transcriptionally co-regulated genes.</title>
        <authorList>
            <person name="Voorhies M."/>
            <person name="Cohen S."/>
            <person name="Shea T.P."/>
            <person name="Petrus S."/>
            <person name="Munoz J.F."/>
            <person name="Poplawski S."/>
            <person name="Goldman W.E."/>
            <person name="Michael T."/>
            <person name="Cuomo C.A."/>
            <person name="Sil A."/>
            <person name="Beyhan S."/>
        </authorList>
    </citation>
    <scope>NUCLEOTIDE SEQUENCE</scope>
    <source>
        <strain evidence="1">H88</strain>
    </source>
</reference>